<dbReference type="AlphaFoldDB" id="A0A0A2M2E4"/>
<reference evidence="1 2" key="1">
    <citation type="submission" date="2013-09" db="EMBL/GenBank/DDBJ databases">
        <authorList>
            <person name="Zeng Z."/>
            <person name="Chen C."/>
        </authorList>
    </citation>
    <scope>NUCLEOTIDE SEQUENCE [LARGE SCALE GENOMIC DNA]</scope>
    <source>
        <strain evidence="1 2">WB 3.3-2</strain>
    </source>
</reference>
<dbReference type="RefSeq" id="WP_020213793.1">
    <property type="nucleotide sequence ID" value="NZ_JRLX01000010.1"/>
</dbReference>
<organism evidence="1 2">
    <name type="scientific">Flavobacterium rivuli WB 3.3-2 = DSM 21788</name>
    <dbReference type="NCBI Taxonomy" id="1121895"/>
    <lineage>
        <taxon>Bacteria</taxon>
        <taxon>Pseudomonadati</taxon>
        <taxon>Bacteroidota</taxon>
        <taxon>Flavobacteriia</taxon>
        <taxon>Flavobacteriales</taxon>
        <taxon>Flavobacteriaceae</taxon>
        <taxon>Flavobacterium</taxon>
    </lineage>
</organism>
<sequence length="78" mass="8977">MDISAQIKDSLISRIKNSDNLNFLKALQTIFDASEESLYELSADQEKSIQTGREQIKNGQFHTNENVISEMKEWLSKK</sequence>
<evidence type="ECO:0000313" key="1">
    <source>
        <dbReference type="EMBL" id="KGO86444.1"/>
    </source>
</evidence>
<keyword evidence="2" id="KW-1185">Reference proteome</keyword>
<protein>
    <submittedName>
        <fullName evidence="1">Uncharacterized protein</fullName>
    </submittedName>
</protein>
<comment type="caution">
    <text evidence="1">The sequence shown here is derived from an EMBL/GenBank/DDBJ whole genome shotgun (WGS) entry which is preliminary data.</text>
</comment>
<proteinExistence type="predicted"/>
<name>A0A0A2M2E4_9FLAO</name>
<dbReference type="STRING" id="1121895.GCA_000378485_02625"/>
<dbReference type="OrthoDB" id="1365508at2"/>
<dbReference type="EMBL" id="JRLX01000010">
    <property type="protein sequence ID" value="KGO86444.1"/>
    <property type="molecule type" value="Genomic_DNA"/>
</dbReference>
<gene>
    <name evidence="1" type="ORF">Q765_11230</name>
</gene>
<dbReference type="Proteomes" id="UP000030152">
    <property type="component" value="Unassembled WGS sequence"/>
</dbReference>
<evidence type="ECO:0000313" key="2">
    <source>
        <dbReference type="Proteomes" id="UP000030152"/>
    </source>
</evidence>
<dbReference type="eggNOG" id="ENOG5032QDJ">
    <property type="taxonomic scope" value="Bacteria"/>
</dbReference>
<accession>A0A0A2M2E4</accession>